<dbReference type="AlphaFoldDB" id="A0A251T982"/>
<name>A0A251T982_HELAN</name>
<gene>
    <name evidence="1" type="ORF">HannXRQ_Chr11g0326361</name>
</gene>
<evidence type="ECO:0000313" key="2">
    <source>
        <dbReference type="Proteomes" id="UP000215914"/>
    </source>
</evidence>
<protein>
    <submittedName>
        <fullName evidence="1">Uncharacterized protein</fullName>
    </submittedName>
</protein>
<keyword evidence="2" id="KW-1185">Reference proteome</keyword>
<organism evidence="1 2">
    <name type="scientific">Helianthus annuus</name>
    <name type="common">Common sunflower</name>
    <dbReference type="NCBI Taxonomy" id="4232"/>
    <lineage>
        <taxon>Eukaryota</taxon>
        <taxon>Viridiplantae</taxon>
        <taxon>Streptophyta</taxon>
        <taxon>Embryophyta</taxon>
        <taxon>Tracheophyta</taxon>
        <taxon>Spermatophyta</taxon>
        <taxon>Magnoliopsida</taxon>
        <taxon>eudicotyledons</taxon>
        <taxon>Gunneridae</taxon>
        <taxon>Pentapetalae</taxon>
        <taxon>asterids</taxon>
        <taxon>campanulids</taxon>
        <taxon>Asterales</taxon>
        <taxon>Asteraceae</taxon>
        <taxon>Asteroideae</taxon>
        <taxon>Heliantheae alliance</taxon>
        <taxon>Heliantheae</taxon>
        <taxon>Helianthus</taxon>
    </lineage>
</organism>
<dbReference type="InParanoid" id="A0A251T982"/>
<proteinExistence type="predicted"/>
<dbReference type="Proteomes" id="UP000215914">
    <property type="component" value="Chromosome 11"/>
</dbReference>
<dbReference type="EMBL" id="CM007900">
    <property type="protein sequence ID" value="OTG07086.1"/>
    <property type="molecule type" value="Genomic_DNA"/>
</dbReference>
<reference evidence="2" key="1">
    <citation type="journal article" date="2017" name="Nature">
        <title>The sunflower genome provides insights into oil metabolism, flowering and Asterid evolution.</title>
        <authorList>
            <person name="Badouin H."/>
            <person name="Gouzy J."/>
            <person name="Grassa C.J."/>
            <person name="Murat F."/>
            <person name="Staton S.E."/>
            <person name="Cottret L."/>
            <person name="Lelandais-Briere C."/>
            <person name="Owens G.L."/>
            <person name="Carrere S."/>
            <person name="Mayjonade B."/>
            <person name="Legrand L."/>
            <person name="Gill N."/>
            <person name="Kane N.C."/>
            <person name="Bowers J.E."/>
            <person name="Hubner S."/>
            <person name="Bellec A."/>
            <person name="Berard A."/>
            <person name="Berges H."/>
            <person name="Blanchet N."/>
            <person name="Boniface M.C."/>
            <person name="Brunel D."/>
            <person name="Catrice O."/>
            <person name="Chaidir N."/>
            <person name="Claudel C."/>
            <person name="Donnadieu C."/>
            <person name="Faraut T."/>
            <person name="Fievet G."/>
            <person name="Helmstetter N."/>
            <person name="King M."/>
            <person name="Knapp S.J."/>
            <person name="Lai Z."/>
            <person name="Le Paslier M.C."/>
            <person name="Lippi Y."/>
            <person name="Lorenzon L."/>
            <person name="Mandel J.R."/>
            <person name="Marage G."/>
            <person name="Marchand G."/>
            <person name="Marquand E."/>
            <person name="Bret-Mestries E."/>
            <person name="Morien E."/>
            <person name="Nambeesan S."/>
            <person name="Nguyen T."/>
            <person name="Pegot-Espagnet P."/>
            <person name="Pouilly N."/>
            <person name="Raftis F."/>
            <person name="Sallet E."/>
            <person name="Schiex T."/>
            <person name="Thomas J."/>
            <person name="Vandecasteele C."/>
            <person name="Vares D."/>
            <person name="Vear F."/>
            <person name="Vautrin S."/>
            <person name="Crespi M."/>
            <person name="Mangin B."/>
            <person name="Burke J.M."/>
            <person name="Salse J."/>
            <person name="Munos S."/>
            <person name="Vincourt P."/>
            <person name="Rieseberg L.H."/>
            <person name="Langlade N.B."/>
        </authorList>
    </citation>
    <scope>NUCLEOTIDE SEQUENCE [LARGE SCALE GENOMIC DNA]</scope>
    <source>
        <strain evidence="2">cv. SF193</strain>
    </source>
</reference>
<evidence type="ECO:0000313" key="1">
    <source>
        <dbReference type="EMBL" id="OTG07086.1"/>
    </source>
</evidence>
<sequence length="67" mass="7474">MTGQLWSDDCDHICQQICSSLVESCIASTLHFHLLSWLTNIVVEVRGIACGLKGVRQVILTWADLNM</sequence>
<accession>A0A251T982</accession>